<dbReference type="PANTHER" id="PTHR12534:SF0">
    <property type="entry name" value="SMALL RIBOSOMAL SUBUNIT PROTEIN US2M"/>
    <property type="match status" value="1"/>
</dbReference>
<proteinExistence type="inferred from homology"/>
<feature type="non-terminal residue" evidence="7">
    <location>
        <position position="274"/>
    </location>
</feature>
<evidence type="ECO:0000256" key="3">
    <source>
        <dbReference type="ARBA" id="ARBA00023274"/>
    </source>
</evidence>
<dbReference type="STRING" id="1618434.UR52_C0030G0001"/>
<dbReference type="InterPro" id="IPR005706">
    <property type="entry name" value="Ribosomal_uS2_bac/mit/plastid"/>
</dbReference>
<dbReference type="HAMAP" id="MF_00291_B">
    <property type="entry name" value="Ribosomal_uS2_B"/>
    <property type="match status" value="1"/>
</dbReference>
<dbReference type="InterPro" id="IPR023591">
    <property type="entry name" value="Ribosomal_uS2_flav_dom_sf"/>
</dbReference>
<dbReference type="PRINTS" id="PR00395">
    <property type="entry name" value="RIBOSOMALS2"/>
</dbReference>
<dbReference type="AlphaFoldDB" id="A0A0G0D2K9"/>
<evidence type="ECO:0000313" key="8">
    <source>
        <dbReference type="Proteomes" id="UP000034176"/>
    </source>
</evidence>
<evidence type="ECO:0000256" key="4">
    <source>
        <dbReference type="ARBA" id="ARBA00035256"/>
    </source>
</evidence>
<dbReference type="Gene3D" id="1.10.287.610">
    <property type="entry name" value="Helix hairpin bin"/>
    <property type="match status" value="1"/>
</dbReference>
<dbReference type="Proteomes" id="UP000034176">
    <property type="component" value="Unassembled WGS sequence"/>
</dbReference>
<dbReference type="GO" id="GO:0022627">
    <property type="term" value="C:cytosolic small ribosomal subunit"/>
    <property type="evidence" value="ECO:0007669"/>
    <property type="project" value="TreeGrafter"/>
</dbReference>
<keyword evidence="2 6" id="KW-0689">Ribosomal protein</keyword>
<accession>A0A0G0D2K9</accession>
<dbReference type="EMBL" id="LBPN01000030">
    <property type="protein sequence ID" value="KKP57490.1"/>
    <property type="molecule type" value="Genomic_DNA"/>
</dbReference>
<comment type="caution">
    <text evidence="7">The sequence shown here is derived from an EMBL/GenBank/DDBJ whole genome shotgun (WGS) entry which is preliminary data.</text>
</comment>
<evidence type="ECO:0000256" key="6">
    <source>
        <dbReference type="RuleBase" id="RU003631"/>
    </source>
</evidence>
<name>A0A0G0D2K9_9BACT</name>
<protein>
    <recommendedName>
        <fullName evidence="4">Small ribosomal subunit protein uS2</fullName>
    </recommendedName>
    <alternativeName>
        <fullName evidence="5">30S ribosomal protein S2</fullName>
    </alternativeName>
</protein>
<comment type="similarity">
    <text evidence="1 6">Belongs to the universal ribosomal protein uS2 family.</text>
</comment>
<evidence type="ECO:0000256" key="5">
    <source>
        <dbReference type="ARBA" id="ARBA00035518"/>
    </source>
</evidence>
<dbReference type="NCBIfam" id="TIGR01011">
    <property type="entry name" value="rpsB_bact"/>
    <property type="match status" value="1"/>
</dbReference>
<dbReference type="PROSITE" id="PS00963">
    <property type="entry name" value="RIBOSOMAL_S2_2"/>
    <property type="match status" value="1"/>
</dbReference>
<organism evidence="7 8">
    <name type="scientific">Candidatus Gottesmanbacteria bacterium GW2011_GWA1_34_13</name>
    <dbReference type="NCBI Taxonomy" id="1618434"/>
    <lineage>
        <taxon>Bacteria</taxon>
        <taxon>Candidatus Gottesmaniibacteriota</taxon>
    </lineage>
</organism>
<evidence type="ECO:0000256" key="2">
    <source>
        <dbReference type="ARBA" id="ARBA00022980"/>
    </source>
</evidence>
<dbReference type="SUPFAM" id="SSF52313">
    <property type="entry name" value="Ribosomal protein S2"/>
    <property type="match status" value="1"/>
</dbReference>
<gene>
    <name evidence="7" type="ORF">UR52_C0030G0001</name>
</gene>
<dbReference type="PANTHER" id="PTHR12534">
    <property type="entry name" value="30S RIBOSOMAL PROTEIN S2 PROKARYOTIC AND ORGANELLAR"/>
    <property type="match status" value="1"/>
</dbReference>
<sequence>MQDVTLKQLLEAGCHFGHKAERWHPKADQFIYQRREGIHIIDLAKTKQGLKKAAEFIKDLAKQGKTVLFVGTKKQAAAIIKEESLRAGTAFISKRWIGGFLTNWEQVHKNLEKIRNLKNEQEKDIWKKYPKHERVKLGRYLGRLEMFYGGVLSLMDLPDAVFVIDIKREDIAVKEARKQGIPIVAMVDTNSDPTAIEYVIPANDDAVGSIKFIVNYLASAFLEGRLEFEKNKIPVVKMTDGKIKDLKTVVTKKVEPIKTVIVEKNKPAEVKKIE</sequence>
<dbReference type="CDD" id="cd01425">
    <property type="entry name" value="RPS2"/>
    <property type="match status" value="1"/>
</dbReference>
<dbReference type="GO" id="GO:0003735">
    <property type="term" value="F:structural constituent of ribosome"/>
    <property type="evidence" value="ECO:0007669"/>
    <property type="project" value="InterPro"/>
</dbReference>
<dbReference type="Pfam" id="PF00318">
    <property type="entry name" value="Ribosomal_S2"/>
    <property type="match status" value="1"/>
</dbReference>
<keyword evidence="3 6" id="KW-0687">Ribonucleoprotein</keyword>
<reference evidence="7 8" key="1">
    <citation type="journal article" date="2015" name="Nature">
        <title>rRNA introns, odd ribosomes, and small enigmatic genomes across a large radiation of phyla.</title>
        <authorList>
            <person name="Brown C.T."/>
            <person name="Hug L.A."/>
            <person name="Thomas B.C."/>
            <person name="Sharon I."/>
            <person name="Castelle C.J."/>
            <person name="Singh A."/>
            <person name="Wilkins M.J."/>
            <person name="Williams K.H."/>
            <person name="Banfield J.F."/>
        </authorList>
    </citation>
    <scope>NUCLEOTIDE SEQUENCE [LARGE SCALE GENOMIC DNA]</scope>
</reference>
<dbReference type="InterPro" id="IPR001865">
    <property type="entry name" value="Ribosomal_uS2"/>
</dbReference>
<dbReference type="Gene3D" id="3.40.50.10490">
    <property type="entry name" value="Glucose-6-phosphate isomerase like protein, domain 1"/>
    <property type="match status" value="1"/>
</dbReference>
<dbReference type="InterPro" id="IPR018130">
    <property type="entry name" value="Ribosomal_uS2_CS"/>
</dbReference>
<dbReference type="GO" id="GO:0006412">
    <property type="term" value="P:translation"/>
    <property type="evidence" value="ECO:0007669"/>
    <property type="project" value="InterPro"/>
</dbReference>
<evidence type="ECO:0000256" key="1">
    <source>
        <dbReference type="ARBA" id="ARBA00006242"/>
    </source>
</evidence>
<evidence type="ECO:0000313" key="7">
    <source>
        <dbReference type="EMBL" id="KKP57490.1"/>
    </source>
</evidence>